<evidence type="ECO:0000313" key="3">
    <source>
        <dbReference type="Proteomes" id="UP000188268"/>
    </source>
</evidence>
<evidence type="ECO:0000313" key="2">
    <source>
        <dbReference type="EMBL" id="OMO53563.1"/>
    </source>
</evidence>
<accession>A0A1R3G654</accession>
<protein>
    <submittedName>
        <fullName evidence="2">Uncharacterized protein</fullName>
    </submittedName>
</protein>
<dbReference type="AlphaFoldDB" id="A0A1R3G654"/>
<name>A0A1R3G654_COCAP</name>
<keyword evidence="3" id="KW-1185">Reference proteome</keyword>
<feature type="compositionally biased region" description="Basic and acidic residues" evidence="1">
    <location>
        <begin position="41"/>
        <end position="64"/>
    </location>
</feature>
<feature type="compositionally biased region" description="Polar residues" evidence="1">
    <location>
        <begin position="12"/>
        <end position="40"/>
    </location>
</feature>
<organism evidence="2 3">
    <name type="scientific">Corchorus capsularis</name>
    <name type="common">Jute</name>
    <dbReference type="NCBI Taxonomy" id="210143"/>
    <lineage>
        <taxon>Eukaryota</taxon>
        <taxon>Viridiplantae</taxon>
        <taxon>Streptophyta</taxon>
        <taxon>Embryophyta</taxon>
        <taxon>Tracheophyta</taxon>
        <taxon>Spermatophyta</taxon>
        <taxon>Magnoliopsida</taxon>
        <taxon>eudicotyledons</taxon>
        <taxon>Gunneridae</taxon>
        <taxon>Pentapetalae</taxon>
        <taxon>rosids</taxon>
        <taxon>malvids</taxon>
        <taxon>Malvales</taxon>
        <taxon>Malvaceae</taxon>
        <taxon>Grewioideae</taxon>
        <taxon>Apeibeae</taxon>
        <taxon>Corchorus</taxon>
    </lineage>
</organism>
<sequence>MKRHKLALMSLNIVSPKTNNPNEVSKSTPQENINSEGVQQNKDDMTKLLQPEKQDTDDDSAKESSIRIRNVGKLHGSCMNSSATSGQESWVEKEVHQMGPNEWLDSEIKRLSTKILQQQSSHGGVELIRTTSGENLNGTIIDNDDGAVQKGAEEKVEERDGALGFDDHQEDWLHWDFASASAGEIFDHHKYFHDDHDHDESIDDDDQWKLLWDDSDKLLLCWLRDDGNGNGDEAAG</sequence>
<dbReference type="EMBL" id="AWWV01015164">
    <property type="protein sequence ID" value="OMO53563.1"/>
    <property type="molecule type" value="Genomic_DNA"/>
</dbReference>
<dbReference type="Proteomes" id="UP000188268">
    <property type="component" value="Unassembled WGS sequence"/>
</dbReference>
<dbReference type="OrthoDB" id="2143914at2759"/>
<proteinExistence type="predicted"/>
<dbReference type="Gramene" id="OMO53563">
    <property type="protein sequence ID" value="OMO53563"/>
    <property type="gene ID" value="CCACVL1_28543"/>
</dbReference>
<gene>
    <name evidence="2" type="ORF">CCACVL1_28543</name>
</gene>
<evidence type="ECO:0000256" key="1">
    <source>
        <dbReference type="SAM" id="MobiDB-lite"/>
    </source>
</evidence>
<feature type="region of interest" description="Disordered" evidence="1">
    <location>
        <begin position="1"/>
        <end position="64"/>
    </location>
</feature>
<comment type="caution">
    <text evidence="2">The sequence shown here is derived from an EMBL/GenBank/DDBJ whole genome shotgun (WGS) entry which is preliminary data.</text>
</comment>
<reference evidence="2 3" key="1">
    <citation type="submission" date="2013-09" db="EMBL/GenBank/DDBJ databases">
        <title>Corchorus capsularis genome sequencing.</title>
        <authorList>
            <person name="Alam M."/>
            <person name="Haque M.S."/>
            <person name="Islam M.S."/>
            <person name="Emdad E.M."/>
            <person name="Islam M.M."/>
            <person name="Ahmed B."/>
            <person name="Halim A."/>
            <person name="Hossen Q.M.M."/>
            <person name="Hossain M.Z."/>
            <person name="Ahmed R."/>
            <person name="Khan M.M."/>
            <person name="Islam R."/>
            <person name="Rashid M.M."/>
            <person name="Khan S.A."/>
            <person name="Rahman M.S."/>
            <person name="Alam M."/>
        </authorList>
    </citation>
    <scope>NUCLEOTIDE SEQUENCE [LARGE SCALE GENOMIC DNA]</scope>
    <source>
        <strain evidence="3">cv. CVL-1</strain>
        <tissue evidence="2">Whole seedling</tissue>
    </source>
</reference>